<sequence>MKANNRCRTNRRFNNNNNHNNNNNTNCDTSDVISKQAKDLIVAAAAQLLLGHNQSVNAINSGINSCGPQMQCNNCNITDTIMRATQQIPMKPADTENRNERKLFVGMLSKTMSESDIRVMFSSYGVIEECSILRDNSGMSKGL</sequence>
<evidence type="ECO:0000313" key="7">
    <source>
        <dbReference type="Proteomes" id="UP000759131"/>
    </source>
</evidence>
<dbReference type="PROSITE" id="PS50102">
    <property type="entry name" value="RRM"/>
    <property type="match status" value="1"/>
</dbReference>
<dbReference type="SUPFAM" id="SSF54928">
    <property type="entry name" value="RNA-binding domain, RBD"/>
    <property type="match status" value="1"/>
</dbReference>
<dbReference type="EMBL" id="CAJPIZ010001451">
    <property type="protein sequence ID" value="CAG2103501.1"/>
    <property type="molecule type" value="Genomic_DNA"/>
</dbReference>
<organism evidence="6">
    <name type="scientific">Medioppia subpectinata</name>
    <dbReference type="NCBI Taxonomy" id="1979941"/>
    <lineage>
        <taxon>Eukaryota</taxon>
        <taxon>Metazoa</taxon>
        <taxon>Ecdysozoa</taxon>
        <taxon>Arthropoda</taxon>
        <taxon>Chelicerata</taxon>
        <taxon>Arachnida</taxon>
        <taxon>Acari</taxon>
        <taxon>Acariformes</taxon>
        <taxon>Sarcoptiformes</taxon>
        <taxon>Oribatida</taxon>
        <taxon>Brachypylina</taxon>
        <taxon>Oppioidea</taxon>
        <taxon>Oppiidae</taxon>
        <taxon>Medioppia</taxon>
    </lineage>
</organism>
<proteinExistence type="predicted"/>
<dbReference type="Proteomes" id="UP000759131">
    <property type="component" value="Unassembled WGS sequence"/>
</dbReference>
<dbReference type="PANTHER" id="PTHR24012">
    <property type="entry name" value="RNA BINDING PROTEIN"/>
    <property type="match status" value="1"/>
</dbReference>
<accession>A0A7R9PW85</accession>
<evidence type="ECO:0000256" key="4">
    <source>
        <dbReference type="SAM" id="MobiDB-lite"/>
    </source>
</evidence>
<dbReference type="OrthoDB" id="410044at2759"/>
<evidence type="ECO:0000313" key="6">
    <source>
        <dbReference type="EMBL" id="CAD7623071.1"/>
    </source>
</evidence>
<keyword evidence="2 3" id="KW-0694">RNA-binding</keyword>
<keyword evidence="1" id="KW-0677">Repeat</keyword>
<dbReference type="GO" id="GO:0003723">
    <property type="term" value="F:RNA binding"/>
    <property type="evidence" value="ECO:0007669"/>
    <property type="project" value="UniProtKB-UniRule"/>
</dbReference>
<dbReference type="InterPro" id="IPR035979">
    <property type="entry name" value="RBD_domain_sf"/>
</dbReference>
<evidence type="ECO:0000256" key="1">
    <source>
        <dbReference type="ARBA" id="ARBA00022737"/>
    </source>
</evidence>
<dbReference type="InterPro" id="IPR012677">
    <property type="entry name" value="Nucleotide-bd_a/b_plait_sf"/>
</dbReference>
<feature type="domain" description="RRM" evidence="5">
    <location>
        <begin position="101"/>
        <end position="143"/>
    </location>
</feature>
<evidence type="ECO:0000256" key="2">
    <source>
        <dbReference type="ARBA" id="ARBA00022884"/>
    </source>
</evidence>
<gene>
    <name evidence="6" type="ORF">OSB1V03_LOCUS3531</name>
</gene>
<keyword evidence="7" id="KW-1185">Reference proteome</keyword>
<dbReference type="InterPro" id="IPR000504">
    <property type="entry name" value="RRM_dom"/>
</dbReference>
<dbReference type="Gene3D" id="3.30.70.330">
    <property type="match status" value="1"/>
</dbReference>
<dbReference type="AlphaFoldDB" id="A0A7R9PW85"/>
<feature type="region of interest" description="Disordered" evidence="4">
    <location>
        <begin position="1"/>
        <end position="27"/>
    </location>
</feature>
<protein>
    <recommendedName>
        <fullName evidence="5">RRM domain-containing protein</fullName>
    </recommendedName>
</protein>
<evidence type="ECO:0000256" key="3">
    <source>
        <dbReference type="PROSITE-ProRule" id="PRU00176"/>
    </source>
</evidence>
<evidence type="ECO:0000259" key="5">
    <source>
        <dbReference type="PROSITE" id="PS50102"/>
    </source>
</evidence>
<name>A0A7R9PW85_9ACAR</name>
<dbReference type="EMBL" id="OC856026">
    <property type="protein sequence ID" value="CAD7623071.1"/>
    <property type="molecule type" value="Genomic_DNA"/>
</dbReference>
<reference evidence="6" key="1">
    <citation type="submission" date="2020-11" db="EMBL/GenBank/DDBJ databases">
        <authorList>
            <person name="Tran Van P."/>
        </authorList>
    </citation>
    <scope>NUCLEOTIDE SEQUENCE</scope>
</reference>
<dbReference type="Pfam" id="PF00076">
    <property type="entry name" value="RRM_1"/>
    <property type="match status" value="1"/>
</dbReference>